<evidence type="ECO:0000313" key="8">
    <source>
        <dbReference type="Proteomes" id="UP001595692"/>
    </source>
</evidence>
<sequence length="807" mass="84753">MTTYNHNVKLTVVASTVSLVLFGLVGCNSDSDDNQTTKDNAYYQAKAKAIIAKMSSDEKMNMLIGPGYDMSTFTINSAAVANLKSSVDGAAGYISGVLNSDAGVDVAAAVLADGPAGIRISATRENESGTFYATGFPVGTLLASTWNVALAQQVGAAAGNEAKEYGVDFWLAPGMNIQRNPLNGRNFEYYSEDPLVAGAIAAAVTAGSQSEGVATTIKHYAANNSETNRMNVDNIISPRALREIYLRGFQYAVETAQPWALMTSYNKLNGTYTSQRADLVTQVLRDEWGYEGLVMSDWFAGDDPVAQLKAGNDLIQPGGVNFANGGNYTDYLTRVKTAYSSGDLSDDVIDADATRILTQMLKTTTNQGVGGTNNPDLNAHAKISKQAAEEGMVLLKNNAALPISSGKKIASFGIAQINTLKGGTGSGDVHSAYVTSIADGLGKQFTLDATLKDYYETFFAANKQETTDAFGVSTIVTCAEAEVSAADITSYAANNDVAVITLGRNSGEGADRTNTAGDYQLTTLETELLTNVATAFHAQGKKVVVVLNVAGVIDTAWKDKVDAILLAYMPGQEAGDAVADLLSGVANPSGKLAQTFPANYTDVPSASSFNGIDSDSDGKVDTNYYNEGIYVGYRYYDTFDKAVSFPFGYGLSYTSFEYKDAQVSANTLNSKGATGSVTLTATISNTGSVTGKEAAQVYIAAPAGTVDKPAIELKAFAKTAALTAGASETLTFTIPAKWLASFDSANNQWIIDAGTYQAYVSPSSDVAAITPVTFSVSEKIVVSDTTAGALALPDGISTADFETTFSK</sequence>
<dbReference type="Gene3D" id="3.40.50.1700">
    <property type="entry name" value="Glycoside hydrolase family 3 C-terminal domain"/>
    <property type="match status" value="1"/>
</dbReference>
<evidence type="ECO:0000313" key="7">
    <source>
        <dbReference type="EMBL" id="MFC3913392.1"/>
    </source>
</evidence>
<keyword evidence="2 5" id="KW-0378">Hydrolase</keyword>
<dbReference type="InterPro" id="IPR013783">
    <property type="entry name" value="Ig-like_fold"/>
</dbReference>
<dbReference type="Pfam" id="PF00933">
    <property type="entry name" value="Glyco_hydro_3"/>
    <property type="match status" value="1"/>
</dbReference>
<dbReference type="InterPro" id="IPR036881">
    <property type="entry name" value="Glyco_hydro_3_C_sf"/>
</dbReference>
<dbReference type="InterPro" id="IPR019800">
    <property type="entry name" value="Glyco_hydro_3_AS"/>
</dbReference>
<dbReference type="SUPFAM" id="SSF52279">
    <property type="entry name" value="Beta-D-glucan exohydrolase, C-terminal domain"/>
    <property type="match status" value="1"/>
</dbReference>
<evidence type="ECO:0000256" key="3">
    <source>
        <dbReference type="ARBA" id="ARBA00023277"/>
    </source>
</evidence>
<protein>
    <submittedName>
        <fullName evidence="7">Beta-glucosidase</fullName>
    </submittedName>
</protein>
<evidence type="ECO:0000256" key="2">
    <source>
        <dbReference type="ARBA" id="ARBA00022801"/>
    </source>
</evidence>
<evidence type="ECO:0000259" key="6">
    <source>
        <dbReference type="SMART" id="SM01217"/>
    </source>
</evidence>
<evidence type="ECO:0000256" key="5">
    <source>
        <dbReference type="RuleBase" id="RU361161"/>
    </source>
</evidence>
<dbReference type="RefSeq" id="WP_377151706.1">
    <property type="nucleotide sequence ID" value="NZ_JBHSAF010000007.1"/>
</dbReference>
<dbReference type="InterPro" id="IPR050288">
    <property type="entry name" value="Cellulose_deg_GH3"/>
</dbReference>
<dbReference type="EMBL" id="JBHSAF010000007">
    <property type="protein sequence ID" value="MFC3913392.1"/>
    <property type="molecule type" value="Genomic_DNA"/>
</dbReference>
<dbReference type="InterPro" id="IPR001764">
    <property type="entry name" value="Glyco_hydro_3_N"/>
</dbReference>
<keyword evidence="4 5" id="KW-0326">Glycosidase</keyword>
<dbReference type="Gene3D" id="2.60.40.10">
    <property type="entry name" value="Immunoglobulins"/>
    <property type="match status" value="1"/>
</dbReference>
<dbReference type="Pfam" id="PF14310">
    <property type="entry name" value="Fn3-like"/>
    <property type="match status" value="1"/>
</dbReference>
<dbReference type="SUPFAM" id="SSF51445">
    <property type="entry name" value="(Trans)glycosidases"/>
    <property type="match status" value="1"/>
</dbReference>
<accession>A0ABV8CMH4</accession>
<dbReference type="InterPro" id="IPR017853">
    <property type="entry name" value="GH"/>
</dbReference>
<keyword evidence="8" id="KW-1185">Reference proteome</keyword>
<reference evidence="8" key="1">
    <citation type="journal article" date="2019" name="Int. J. Syst. Evol. Microbiol.">
        <title>The Global Catalogue of Microorganisms (GCM) 10K type strain sequencing project: providing services to taxonomists for standard genome sequencing and annotation.</title>
        <authorList>
            <consortium name="The Broad Institute Genomics Platform"/>
            <consortium name="The Broad Institute Genome Sequencing Center for Infectious Disease"/>
            <person name="Wu L."/>
            <person name="Ma J."/>
        </authorList>
    </citation>
    <scope>NUCLEOTIDE SEQUENCE [LARGE SCALE GENOMIC DNA]</scope>
    <source>
        <strain evidence="8">CCUG 54939</strain>
    </source>
</reference>
<dbReference type="PANTHER" id="PTHR42715">
    <property type="entry name" value="BETA-GLUCOSIDASE"/>
    <property type="match status" value="1"/>
</dbReference>
<dbReference type="Pfam" id="PF01915">
    <property type="entry name" value="Glyco_hydro_3_C"/>
    <property type="match status" value="1"/>
</dbReference>
<dbReference type="SMART" id="SM01217">
    <property type="entry name" value="Fn3_like"/>
    <property type="match status" value="1"/>
</dbReference>
<dbReference type="InterPro" id="IPR026891">
    <property type="entry name" value="Fn3-like"/>
</dbReference>
<dbReference type="PROSITE" id="PS00775">
    <property type="entry name" value="GLYCOSYL_HYDROL_F3"/>
    <property type="match status" value="1"/>
</dbReference>
<keyword evidence="3" id="KW-0119">Carbohydrate metabolism</keyword>
<proteinExistence type="inferred from homology"/>
<dbReference type="Gene3D" id="3.20.20.300">
    <property type="entry name" value="Glycoside hydrolase, family 3, N-terminal domain"/>
    <property type="match status" value="1"/>
</dbReference>
<dbReference type="PANTHER" id="PTHR42715:SF10">
    <property type="entry name" value="BETA-GLUCOSIDASE"/>
    <property type="match status" value="1"/>
</dbReference>
<organism evidence="7 8">
    <name type="scientific">Pseudaeromonas sharmana</name>
    <dbReference type="NCBI Taxonomy" id="328412"/>
    <lineage>
        <taxon>Bacteria</taxon>
        <taxon>Pseudomonadati</taxon>
        <taxon>Pseudomonadota</taxon>
        <taxon>Gammaproteobacteria</taxon>
        <taxon>Aeromonadales</taxon>
        <taxon>Aeromonadaceae</taxon>
        <taxon>Pseudaeromonas</taxon>
    </lineage>
</organism>
<dbReference type="InterPro" id="IPR036962">
    <property type="entry name" value="Glyco_hydro_3_N_sf"/>
</dbReference>
<comment type="caution">
    <text evidence="7">The sequence shown here is derived from an EMBL/GenBank/DDBJ whole genome shotgun (WGS) entry which is preliminary data.</text>
</comment>
<evidence type="ECO:0000256" key="1">
    <source>
        <dbReference type="ARBA" id="ARBA00005336"/>
    </source>
</evidence>
<comment type="similarity">
    <text evidence="1 5">Belongs to the glycosyl hydrolase 3 family.</text>
</comment>
<dbReference type="Proteomes" id="UP001595692">
    <property type="component" value="Unassembled WGS sequence"/>
</dbReference>
<dbReference type="InterPro" id="IPR002772">
    <property type="entry name" value="Glyco_hydro_3_C"/>
</dbReference>
<gene>
    <name evidence="7" type="ORF">ACFOSS_07945</name>
</gene>
<evidence type="ECO:0000256" key="4">
    <source>
        <dbReference type="ARBA" id="ARBA00023295"/>
    </source>
</evidence>
<name>A0ABV8CMH4_9GAMM</name>
<feature type="domain" description="Fibronectin type III-like" evidence="6">
    <location>
        <begin position="693"/>
        <end position="764"/>
    </location>
</feature>
<dbReference type="PRINTS" id="PR00133">
    <property type="entry name" value="GLHYDRLASE3"/>
</dbReference>